<comment type="caution">
    <text evidence="2">The sequence shown here is derived from an EMBL/GenBank/DDBJ whole genome shotgun (WGS) entry which is preliminary data.</text>
</comment>
<proteinExistence type="predicted"/>
<accession>A0ABQ4IL14</accession>
<sequence length="457" mass="50147">MVVFLTELDPRARIKGSRDGLGARPVWSAMGRPLIGNLTTVTRDLAGFITLLVGLRLAELGPAQDDAGRQAAFLVWEQMAGYVRHEVHNHRGFFGRQRVAARAAGASGTGGKVALSAAPDRQILSNQKTDGLLGNYIAPARASALVAPGAPARLTPEAAAFVDATYLPRVAMAWGRAAKDLTKALAADTVSFNLRPNSRRDAVAAVFGTPLTDNERDFYRRHLADGGPHDQTESRQRRLATLIRLRRRQDGQLFGAYVAQLIADAERHGWPDLAERLHRVAVCESVLAPATVLFSHLLSRHDAHLDEVVTDLRSQWGERLGSVRPEGAVLLPEQQWRDIAAALVEGDYPALVRVLAQRNATVMRERRGGMPWLEVTGQDRLRVRFREEPTDLPDADEVRDLWWYPYFPPPLPAARRVRVAAGRGRSAGRREPSSCCSRPPVGGTAGPGSLRDGRSRR</sequence>
<gene>
    <name evidence="2" type="ORF">Vgi01_51990</name>
</gene>
<dbReference type="Proteomes" id="UP000647860">
    <property type="component" value="Unassembled WGS sequence"/>
</dbReference>
<evidence type="ECO:0000256" key="1">
    <source>
        <dbReference type="SAM" id="MobiDB-lite"/>
    </source>
</evidence>
<evidence type="ECO:0000313" key="3">
    <source>
        <dbReference type="Proteomes" id="UP000647860"/>
    </source>
</evidence>
<protein>
    <submittedName>
        <fullName evidence="2">Uncharacterized protein</fullName>
    </submittedName>
</protein>
<evidence type="ECO:0000313" key="2">
    <source>
        <dbReference type="EMBL" id="GIJ18515.1"/>
    </source>
</evidence>
<dbReference type="EMBL" id="BOPA01000042">
    <property type="protein sequence ID" value="GIJ18515.1"/>
    <property type="molecule type" value="Genomic_DNA"/>
</dbReference>
<reference evidence="2 3" key="1">
    <citation type="submission" date="2021-01" db="EMBL/GenBank/DDBJ databases">
        <title>Whole genome shotgun sequence of Verrucosispora gifhornensis NBRC 16317.</title>
        <authorList>
            <person name="Komaki H."/>
            <person name="Tamura T."/>
        </authorList>
    </citation>
    <scope>NUCLEOTIDE SEQUENCE [LARGE SCALE GENOMIC DNA]</scope>
    <source>
        <strain evidence="2 3">NBRC 16317</strain>
    </source>
</reference>
<feature type="region of interest" description="Disordered" evidence="1">
    <location>
        <begin position="419"/>
        <end position="457"/>
    </location>
</feature>
<name>A0ABQ4IL14_9ACTN</name>
<keyword evidence="3" id="KW-1185">Reference proteome</keyword>
<organism evidence="2 3">
    <name type="scientific">Micromonospora gifhornensis</name>
    <dbReference type="NCBI Taxonomy" id="84594"/>
    <lineage>
        <taxon>Bacteria</taxon>
        <taxon>Bacillati</taxon>
        <taxon>Actinomycetota</taxon>
        <taxon>Actinomycetes</taxon>
        <taxon>Micromonosporales</taxon>
        <taxon>Micromonosporaceae</taxon>
        <taxon>Micromonospora</taxon>
    </lineage>
</organism>